<accession>A0ABY1WKE5</accession>
<comment type="caution">
    <text evidence="2">The sequence shown here is derived from an EMBL/GenBank/DDBJ whole genome shotgun (WGS) entry which is preliminary data.</text>
</comment>
<evidence type="ECO:0000313" key="3">
    <source>
        <dbReference type="Proteomes" id="UP000293089"/>
    </source>
</evidence>
<keyword evidence="1" id="KW-0812">Transmembrane</keyword>
<dbReference type="EMBL" id="SHME01000001">
    <property type="protein sequence ID" value="TAA23122.1"/>
    <property type="molecule type" value="Genomic_DNA"/>
</dbReference>
<feature type="transmembrane region" description="Helical" evidence="1">
    <location>
        <begin position="157"/>
        <end position="178"/>
    </location>
</feature>
<evidence type="ECO:0000256" key="1">
    <source>
        <dbReference type="SAM" id="Phobius"/>
    </source>
</evidence>
<organism evidence="2 3">
    <name type="scientific">Pseudoxanthomonas winnipegensis</name>
    <dbReference type="NCBI Taxonomy" id="2480810"/>
    <lineage>
        <taxon>Bacteria</taxon>
        <taxon>Pseudomonadati</taxon>
        <taxon>Pseudomonadota</taxon>
        <taxon>Gammaproteobacteria</taxon>
        <taxon>Lysobacterales</taxon>
        <taxon>Lysobacteraceae</taxon>
        <taxon>Pseudoxanthomonas</taxon>
    </lineage>
</organism>
<keyword evidence="1" id="KW-0472">Membrane</keyword>
<reference evidence="2 3" key="1">
    <citation type="submission" date="2019-02" db="EMBL/GenBank/DDBJ databases">
        <title>WGS of Pseudoxanthomonas species novum from clinical isolates.</title>
        <authorList>
            <person name="Bernier A.-M."/>
            <person name="Bernard K."/>
            <person name="Vachon A."/>
        </authorList>
    </citation>
    <scope>NUCLEOTIDE SEQUENCE [LARGE SCALE GENOMIC DNA]</scope>
    <source>
        <strain evidence="3">NML 170316</strain>
    </source>
</reference>
<feature type="transmembrane region" description="Helical" evidence="1">
    <location>
        <begin position="21"/>
        <end position="38"/>
    </location>
</feature>
<keyword evidence="3" id="KW-1185">Reference proteome</keyword>
<evidence type="ECO:0000313" key="2">
    <source>
        <dbReference type="EMBL" id="TAA23122.1"/>
    </source>
</evidence>
<gene>
    <name evidence="2" type="ORF">EA658_04140</name>
</gene>
<keyword evidence="1" id="KW-1133">Transmembrane helix</keyword>
<protein>
    <submittedName>
        <fullName evidence="2">Uncharacterized protein</fullName>
    </submittedName>
</protein>
<feature type="transmembrane region" description="Helical" evidence="1">
    <location>
        <begin position="124"/>
        <end position="145"/>
    </location>
</feature>
<dbReference type="Proteomes" id="UP000293089">
    <property type="component" value="Unassembled WGS sequence"/>
</dbReference>
<proteinExistence type="predicted"/>
<feature type="transmembrane region" description="Helical" evidence="1">
    <location>
        <begin position="44"/>
        <end position="64"/>
    </location>
</feature>
<name>A0ABY1WKE5_9GAMM</name>
<sequence>MARYTRDTDPNRAGRLERWSFVVALLGAGVGMLLGSILEGRTGLAFATIGLALEIGGLLITLVLQIRREWPSFRHPYAQHAAEMEHEFHHYQDIVQALRAFPREQRLQREAFIRNRRSNMHERLGLFTGGMERLGVLPLLLALYLQLKGWHWGDWTVLADITLIQGWLAFLLLLAYMMSWHIIRLRTRVQSYEQLLAEANRQDNAAQLSAS</sequence>